<feature type="region of interest" description="Disordered" evidence="1">
    <location>
        <begin position="183"/>
        <end position="234"/>
    </location>
</feature>
<gene>
    <name evidence="3" type="ORF">BN940_07211</name>
</gene>
<feature type="domain" description="Helix-hairpin-helix DNA-binding motif class 1" evidence="2">
    <location>
        <begin position="141"/>
        <end position="160"/>
    </location>
</feature>
<reference evidence="3 4" key="1">
    <citation type="journal article" date="2014" name="BMC Microbiol.">
        <title>The oxygen-independent metabolism of cyclic monoterpenes in Castellaniella defragrans 65Phen.</title>
        <authorList>
            <person name="Petasch J."/>
            <person name="Disch E.M."/>
            <person name="Markert S."/>
            <person name="Becher D."/>
            <person name="Schweder T."/>
            <person name="Huttel B."/>
            <person name="Reinhardt R."/>
            <person name="Harder J."/>
        </authorList>
    </citation>
    <scope>NUCLEOTIDE SEQUENCE [LARGE SCALE GENOMIC DNA]</scope>
    <source>
        <strain evidence="3">65Phen</strain>
    </source>
</reference>
<dbReference type="Proteomes" id="UP000019805">
    <property type="component" value="Chromosome"/>
</dbReference>
<dbReference type="EMBL" id="HG916765">
    <property type="protein sequence ID" value="CDM23909.1"/>
    <property type="molecule type" value="Genomic_DNA"/>
</dbReference>
<name>W8WWG8_CASD6</name>
<organism evidence="3 4">
    <name type="scientific">Castellaniella defragrans (strain DSM 12143 / CCUG 39792 / 65Phen)</name>
    <name type="common">Alcaligenes defragrans</name>
    <dbReference type="NCBI Taxonomy" id="1437824"/>
    <lineage>
        <taxon>Bacteria</taxon>
        <taxon>Pseudomonadati</taxon>
        <taxon>Pseudomonadota</taxon>
        <taxon>Betaproteobacteria</taxon>
        <taxon>Burkholderiales</taxon>
        <taxon>Alcaligenaceae</taxon>
        <taxon>Castellaniella</taxon>
    </lineage>
</organism>
<dbReference type="Gene3D" id="1.10.150.320">
    <property type="entry name" value="Photosystem II 12 kDa extrinsic protein"/>
    <property type="match status" value="1"/>
</dbReference>
<dbReference type="InterPro" id="IPR051675">
    <property type="entry name" value="Endo/Exo/Phosphatase_dom_1"/>
</dbReference>
<sequence>MNPFLHETAGRPAAASSDAVRTRPDDGSRIRIPGPGAPAAGLAGLSGLSRPAGAPGPCVPDAAARGRPGVRRAVRPHVHRLSRLLAAAGVAALAWAGAAGAVDLNTATLDQLRGIRGIGPKTAQVILDERERGGRYLSFADLSDRVRGIGPRRAQALQSAGLTIDGGGTRLSGQGAAARAAAGAAGAGGPSGSSGLPGPAGASGTAGSSGAAGSPGLPGAPGSAAAARPAAGRR</sequence>
<dbReference type="STRING" id="1437824.BN940_07211"/>
<proteinExistence type="predicted"/>
<dbReference type="GO" id="GO:0006281">
    <property type="term" value="P:DNA repair"/>
    <property type="evidence" value="ECO:0007669"/>
    <property type="project" value="InterPro"/>
</dbReference>
<dbReference type="KEGG" id="cdn:BN940_07211"/>
<evidence type="ECO:0000259" key="2">
    <source>
        <dbReference type="SMART" id="SM00278"/>
    </source>
</evidence>
<keyword evidence="4" id="KW-1185">Reference proteome</keyword>
<dbReference type="GO" id="GO:0015628">
    <property type="term" value="P:protein secretion by the type II secretion system"/>
    <property type="evidence" value="ECO:0007669"/>
    <property type="project" value="TreeGrafter"/>
</dbReference>
<dbReference type="SMART" id="SM00278">
    <property type="entry name" value="HhH1"/>
    <property type="match status" value="2"/>
</dbReference>
<dbReference type="GO" id="GO:0003677">
    <property type="term" value="F:DNA binding"/>
    <property type="evidence" value="ECO:0007669"/>
    <property type="project" value="InterPro"/>
</dbReference>
<dbReference type="RefSeq" id="WP_084330555.1">
    <property type="nucleotide sequence ID" value="NZ_HG916765.1"/>
</dbReference>
<dbReference type="PANTHER" id="PTHR21180">
    <property type="entry name" value="ENDONUCLEASE/EXONUCLEASE/PHOSPHATASE FAMILY DOMAIN-CONTAINING PROTEIN 1"/>
    <property type="match status" value="1"/>
</dbReference>
<dbReference type="SUPFAM" id="SSF47781">
    <property type="entry name" value="RuvA domain 2-like"/>
    <property type="match status" value="1"/>
</dbReference>
<evidence type="ECO:0000256" key="1">
    <source>
        <dbReference type="SAM" id="MobiDB-lite"/>
    </source>
</evidence>
<protein>
    <recommendedName>
        <fullName evidence="2">Helix-hairpin-helix DNA-binding motif class 1 domain-containing protein</fullName>
    </recommendedName>
</protein>
<dbReference type="InterPro" id="IPR010994">
    <property type="entry name" value="RuvA_2-like"/>
</dbReference>
<feature type="compositionally biased region" description="Low complexity" evidence="1">
    <location>
        <begin position="193"/>
        <end position="234"/>
    </location>
</feature>
<dbReference type="HOGENOM" id="CLU_1183297_0_0_4"/>
<dbReference type="eggNOG" id="COG1555">
    <property type="taxonomic scope" value="Bacteria"/>
</dbReference>
<accession>W8WWG8</accession>
<dbReference type="PANTHER" id="PTHR21180:SF32">
    <property type="entry name" value="ENDONUCLEASE_EXONUCLEASE_PHOSPHATASE FAMILY DOMAIN-CONTAINING PROTEIN 1"/>
    <property type="match status" value="1"/>
</dbReference>
<feature type="domain" description="Helix-hairpin-helix DNA-binding motif class 1" evidence="2">
    <location>
        <begin position="110"/>
        <end position="129"/>
    </location>
</feature>
<dbReference type="AlphaFoldDB" id="W8WWG8"/>
<evidence type="ECO:0000313" key="3">
    <source>
        <dbReference type="EMBL" id="CDM23909.1"/>
    </source>
</evidence>
<dbReference type="Pfam" id="PF12836">
    <property type="entry name" value="HHH_3"/>
    <property type="match status" value="1"/>
</dbReference>
<evidence type="ECO:0000313" key="4">
    <source>
        <dbReference type="Proteomes" id="UP000019805"/>
    </source>
</evidence>
<feature type="compositionally biased region" description="Basic and acidic residues" evidence="1">
    <location>
        <begin position="20"/>
        <end position="29"/>
    </location>
</feature>
<feature type="region of interest" description="Disordered" evidence="1">
    <location>
        <begin position="1"/>
        <end position="36"/>
    </location>
</feature>
<dbReference type="GO" id="GO:0015627">
    <property type="term" value="C:type II protein secretion system complex"/>
    <property type="evidence" value="ECO:0007669"/>
    <property type="project" value="TreeGrafter"/>
</dbReference>
<dbReference type="InterPro" id="IPR003583">
    <property type="entry name" value="Hlx-hairpin-Hlx_DNA-bd_motif"/>
</dbReference>